<dbReference type="GeneTree" id="ENSGT00530000064286"/>
<organism evidence="5 6">
    <name type="scientific">Oryzias sinensis</name>
    <name type="common">Chinese medaka</name>
    <dbReference type="NCBI Taxonomy" id="183150"/>
    <lineage>
        <taxon>Eukaryota</taxon>
        <taxon>Metazoa</taxon>
        <taxon>Chordata</taxon>
        <taxon>Craniata</taxon>
        <taxon>Vertebrata</taxon>
        <taxon>Euteleostomi</taxon>
        <taxon>Actinopterygii</taxon>
        <taxon>Neopterygii</taxon>
        <taxon>Teleostei</taxon>
        <taxon>Neoteleostei</taxon>
        <taxon>Acanthomorphata</taxon>
        <taxon>Ovalentaria</taxon>
        <taxon>Atherinomorphae</taxon>
        <taxon>Beloniformes</taxon>
        <taxon>Adrianichthyidae</taxon>
        <taxon>Oryziinae</taxon>
        <taxon>Oryzias</taxon>
    </lineage>
</organism>
<dbReference type="PANTHER" id="PTHR44927">
    <property type="entry name" value="FK506-BINDING PROTEIN 15"/>
    <property type="match status" value="1"/>
</dbReference>
<comment type="catalytic activity">
    <reaction evidence="1">
        <text>[protein]-peptidylproline (omega=180) = [protein]-peptidylproline (omega=0)</text>
        <dbReference type="Rhea" id="RHEA:16237"/>
        <dbReference type="Rhea" id="RHEA-COMP:10747"/>
        <dbReference type="Rhea" id="RHEA-COMP:10748"/>
        <dbReference type="ChEBI" id="CHEBI:83833"/>
        <dbReference type="ChEBI" id="CHEBI:83834"/>
        <dbReference type="EC" id="5.2.1.8"/>
    </reaction>
</comment>
<feature type="compositionally biased region" description="Basic and acidic residues" evidence="3">
    <location>
        <begin position="787"/>
        <end position="798"/>
    </location>
</feature>
<feature type="region of interest" description="Disordered" evidence="3">
    <location>
        <begin position="764"/>
        <end position="928"/>
    </location>
</feature>
<feature type="compositionally biased region" description="Acidic residues" evidence="3">
    <location>
        <begin position="1"/>
        <end position="10"/>
    </location>
</feature>
<dbReference type="EC" id="5.2.1.8" evidence="1"/>
<sequence>MFSADDEDVDFLSPTGGGKLASLFEPDQEAGGQGNGLFQYTAPKQPKKGSTPATANQNPAVPVPGTPAVLVASAVQAFKYINGQYMKQGKLGAAVLGNHTTKEYKLLLYLSQKKQLTAARIHMGFIFTVQPNNYCTFYDDQRQNWSLMFESEKASSDFCKEVCLSKASSVPCLDSVVIQDLCPGEGKAVETGDSLEVVYTGWLLQNQTIGQMFDTNQNKDKLLRLRIGAGKVIKGWEDGMLGLKKAGRRLIVIPPCLAYGSKGVPNRVPANSTLIFEVELRRVTFQTLFSPDYKLFLYIYNHRELPPRPKANSLSEQLANPDATKAKLISRMAKMGQPLLPFLPEAANQPESSDSELEASFQLILYWIGWHRSPSTFNAFGRALMSVLYSCTQTSVTSSQMPPVNHVYPTQTPAYVAPGDMTSFLMIEARQQNTEVRLAVGKVADKVEQLASKVQKLFHRSNFSNASMTMETAMIVNSIQRVVQENERLKKEVFEKNCRIEEQNNKISDLINQNQRWKTKTQYRLEKQKCKEMELKVNNMEKELVELKSAKGTVEQALSEKEKKLEAERQRWEQEVEAIRRSSQKELDNLRAQLHEARDSNDNNQQLQELEDKWKRKYEQMLASAKALHQKELAELRDEKDALGDEFKQLQEQVRKLALIKPSNSHKVNPLLLLCKCGDILQLHFTLVVFLQVKRVMNGVFQSLRAEFDLHESYSGQVVLGIIVTTIKNVTLQLLGGTNLKSSHQKEESDAEESEDVQLAQKNHKNVCANRQGEDKEKETVSGADLKSSKISESDRIQEAAAPEKTNIQNQTEVSLDSHASTKVKAGEPELAAKSNEELEQHSTADSFRMTPDETEPVDPHEAPEEAPEEAPAGGPQADGQENNSLVGVEAEAENGGETSASLKTLEPPVNPPPPPAALQNSSTDHTG</sequence>
<dbReference type="AlphaFoldDB" id="A0A8C7X3C0"/>
<dbReference type="PANTHER" id="PTHR44927:SF1">
    <property type="entry name" value="FK506-BINDING PROTEIN 15"/>
    <property type="match status" value="1"/>
</dbReference>
<proteinExistence type="predicted"/>
<dbReference type="InterPro" id="IPR001179">
    <property type="entry name" value="PPIase_FKBP_dom"/>
</dbReference>
<dbReference type="Gene3D" id="3.10.50.40">
    <property type="match status" value="1"/>
</dbReference>
<evidence type="ECO:0000256" key="2">
    <source>
        <dbReference type="SAM" id="Coils"/>
    </source>
</evidence>
<feature type="domain" description="PPIase FKBP-type" evidence="4">
    <location>
        <begin position="192"/>
        <end position="284"/>
    </location>
</feature>
<dbReference type="GO" id="GO:0030426">
    <property type="term" value="C:growth cone"/>
    <property type="evidence" value="ECO:0007669"/>
    <property type="project" value="TreeGrafter"/>
</dbReference>
<accession>A0A8C7X3C0</accession>
<dbReference type="PROSITE" id="PS50059">
    <property type="entry name" value="FKBP_PPIASE"/>
    <property type="match status" value="1"/>
</dbReference>
<name>A0A8C7X3C0_9TELE</name>
<keyword evidence="1" id="KW-0697">Rotamase</keyword>
<keyword evidence="1" id="KW-0413">Isomerase</keyword>
<reference evidence="5" key="1">
    <citation type="submission" date="2025-08" db="UniProtKB">
        <authorList>
            <consortium name="Ensembl"/>
        </authorList>
    </citation>
    <scope>IDENTIFICATION</scope>
</reference>
<dbReference type="Ensembl" id="ENSOSIT00000007893.1">
    <property type="protein sequence ID" value="ENSOSIP00000007396.1"/>
    <property type="gene ID" value="ENSOSIG00000004648.1"/>
</dbReference>
<feature type="compositionally biased region" description="Polar residues" evidence="3">
    <location>
        <begin position="919"/>
        <end position="928"/>
    </location>
</feature>
<feature type="compositionally biased region" description="Low complexity" evidence="3">
    <location>
        <begin position="870"/>
        <end position="898"/>
    </location>
</feature>
<feature type="region of interest" description="Disordered" evidence="3">
    <location>
        <begin position="1"/>
        <end position="60"/>
    </location>
</feature>
<dbReference type="GO" id="GO:0003755">
    <property type="term" value="F:peptidyl-prolyl cis-trans isomerase activity"/>
    <property type="evidence" value="ECO:0007669"/>
    <property type="project" value="UniProtKB-KW"/>
</dbReference>
<feature type="coiled-coil region" evidence="2">
    <location>
        <begin position="486"/>
        <end position="653"/>
    </location>
</feature>
<evidence type="ECO:0000256" key="3">
    <source>
        <dbReference type="SAM" id="MobiDB-lite"/>
    </source>
</evidence>
<dbReference type="Proteomes" id="UP000694383">
    <property type="component" value="Unplaced"/>
</dbReference>
<dbReference type="InterPro" id="IPR046357">
    <property type="entry name" value="PPIase_dom_sf"/>
</dbReference>
<keyword evidence="2" id="KW-0175">Coiled coil</keyword>
<dbReference type="SUPFAM" id="SSF54534">
    <property type="entry name" value="FKBP-like"/>
    <property type="match status" value="1"/>
</dbReference>
<dbReference type="Pfam" id="PF23649">
    <property type="entry name" value="FKBP15"/>
    <property type="match status" value="2"/>
</dbReference>
<evidence type="ECO:0000313" key="5">
    <source>
        <dbReference type="Ensembl" id="ENSOSIP00000007396.1"/>
    </source>
</evidence>
<dbReference type="InterPro" id="IPR056598">
    <property type="entry name" value="FKBP-15_dom"/>
</dbReference>
<evidence type="ECO:0000256" key="1">
    <source>
        <dbReference type="PROSITE-ProRule" id="PRU00277"/>
    </source>
</evidence>
<evidence type="ECO:0000259" key="4">
    <source>
        <dbReference type="PROSITE" id="PS50059"/>
    </source>
</evidence>
<feature type="compositionally biased region" description="Polar residues" evidence="3">
    <location>
        <begin position="806"/>
        <end position="821"/>
    </location>
</feature>
<evidence type="ECO:0000313" key="6">
    <source>
        <dbReference type="Proteomes" id="UP000694383"/>
    </source>
</evidence>
<dbReference type="Pfam" id="PF00254">
    <property type="entry name" value="FKBP_C"/>
    <property type="match status" value="1"/>
</dbReference>
<protein>
    <recommendedName>
        <fullName evidence="1">peptidylprolyl isomerase</fullName>
        <ecNumber evidence="1">5.2.1.8</ecNumber>
    </recommendedName>
</protein>
<keyword evidence="6" id="KW-1185">Reference proteome</keyword>
<reference evidence="5" key="2">
    <citation type="submission" date="2025-09" db="UniProtKB">
        <authorList>
            <consortium name="Ensembl"/>
        </authorList>
    </citation>
    <scope>IDENTIFICATION</scope>
</reference>